<reference evidence="6" key="1">
    <citation type="submission" date="2020-07" db="EMBL/GenBank/DDBJ databases">
        <title>Draft genome sequence of Lactobacillus helveticus strain H-8.</title>
        <authorList>
            <person name="Endo A."/>
            <person name="Maeno S."/>
            <person name="Kido Y."/>
        </authorList>
    </citation>
    <scope>NUCLEOTIDE SEQUENCE</scope>
    <source>
        <strain evidence="6">H-8</strain>
    </source>
</reference>
<dbReference type="GO" id="GO:0008776">
    <property type="term" value="F:acetate kinase activity"/>
    <property type="evidence" value="ECO:0007669"/>
    <property type="project" value="TreeGrafter"/>
</dbReference>
<evidence type="ECO:0000256" key="2">
    <source>
        <dbReference type="ARBA" id="ARBA00022741"/>
    </source>
</evidence>
<dbReference type="EMBL" id="BLYO01000071">
    <property type="protein sequence ID" value="GFO98560.1"/>
    <property type="molecule type" value="Genomic_DNA"/>
</dbReference>
<evidence type="ECO:0000256" key="4">
    <source>
        <dbReference type="ARBA" id="ARBA00022840"/>
    </source>
</evidence>
<evidence type="ECO:0000313" key="7">
    <source>
        <dbReference type="Proteomes" id="UP000618094"/>
    </source>
</evidence>
<keyword evidence="3 5" id="KW-0418">Kinase</keyword>
<comment type="caution">
    <text evidence="6">The sequence shown here is derived from an EMBL/GenBank/DDBJ whole genome shotgun (WGS) entry which is preliminary data.</text>
</comment>
<evidence type="ECO:0000256" key="3">
    <source>
        <dbReference type="ARBA" id="ARBA00022777"/>
    </source>
</evidence>
<dbReference type="AlphaFoldDB" id="A0A8H9F7I3"/>
<proteinExistence type="inferred from homology"/>
<organism evidence="6 7">
    <name type="scientific">Lactobacillus helveticus</name>
    <name type="common">Lactobacillus suntoryeus</name>
    <dbReference type="NCBI Taxonomy" id="1587"/>
    <lineage>
        <taxon>Bacteria</taxon>
        <taxon>Bacillati</taxon>
        <taxon>Bacillota</taxon>
        <taxon>Bacilli</taxon>
        <taxon>Lactobacillales</taxon>
        <taxon>Lactobacillaceae</taxon>
        <taxon>Lactobacillus</taxon>
    </lineage>
</organism>
<dbReference type="Gene3D" id="3.30.420.40">
    <property type="match status" value="1"/>
</dbReference>
<dbReference type="PANTHER" id="PTHR21060:SF15">
    <property type="entry name" value="ACETATE KINASE-RELATED"/>
    <property type="match status" value="1"/>
</dbReference>
<evidence type="ECO:0000313" key="6">
    <source>
        <dbReference type="EMBL" id="GFO98560.1"/>
    </source>
</evidence>
<gene>
    <name evidence="6" type="ORF">LHEH8_03160</name>
</gene>
<dbReference type="Proteomes" id="UP000618094">
    <property type="component" value="Unassembled WGS sequence"/>
</dbReference>
<protein>
    <recommendedName>
        <fullName evidence="8">Acetate kinase</fullName>
    </recommendedName>
</protein>
<evidence type="ECO:0000256" key="5">
    <source>
        <dbReference type="RuleBase" id="RU003835"/>
    </source>
</evidence>
<dbReference type="InterPro" id="IPR043129">
    <property type="entry name" value="ATPase_NBD"/>
</dbReference>
<keyword evidence="1 5" id="KW-0808">Transferase</keyword>
<dbReference type="InterPro" id="IPR000890">
    <property type="entry name" value="Aliphatic_acid_kin_short-chain"/>
</dbReference>
<evidence type="ECO:0008006" key="8">
    <source>
        <dbReference type="Google" id="ProtNLM"/>
    </source>
</evidence>
<evidence type="ECO:0000256" key="1">
    <source>
        <dbReference type="ARBA" id="ARBA00022679"/>
    </source>
</evidence>
<comment type="similarity">
    <text evidence="5">Belongs to the acetokinase family.</text>
</comment>
<dbReference type="SUPFAM" id="SSF53067">
    <property type="entry name" value="Actin-like ATPase domain"/>
    <property type="match status" value="1"/>
</dbReference>
<dbReference type="PANTHER" id="PTHR21060">
    <property type="entry name" value="ACETATE KINASE"/>
    <property type="match status" value="1"/>
</dbReference>
<dbReference type="PRINTS" id="PR00471">
    <property type="entry name" value="ACETATEKNASE"/>
</dbReference>
<dbReference type="GO" id="GO:0006083">
    <property type="term" value="P:acetate metabolic process"/>
    <property type="evidence" value="ECO:0007669"/>
    <property type="project" value="TreeGrafter"/>
</dbReference>
<accession>A0A8H9F7I3</accession>
<dbReference type="Pfam" id="PF00871">
    <property type="entry name" value="Acetate_kinase"/>
    <property type="match status" value="1"/>
</dbReference>
<sequence length="118" mass="13147">MSSRSGDVDPSLLPFIMKKEDINIDQMMKILYHKSGLLGISGISPDMRNLRSNMTPLKGEKKARADLAWNIFINRIIRYVGSYILEMGGLDSIIFTAGVGEHDYGVREGVMDSLKLLA</sequence>
<keyword evidence="2" id="KW-0547">Nucleotide-binding</keyword>
<keyword evidence="4" id="KW-0067">ATP-binding</keyword>
<dbReference type="GO" id="GO:0005524">
    <property type="term" value="F:ATP binding"/>
    <property type="evidence" value="ECO:0007669"/>
    <property type="project" value="UniProtKB-KW"/>
</dbReference>
<name>A0A8H9F7I3_LACHE</name>